<accession>A0A9X3F3A6</accession>
<dbReference type="Pfam" id="PF00005">
    <property type="entry name" value="ABC_tran"/>
    <property type="match status" value="1"/>
</dbReference>
<dbReference type="RefSeq" id="WP_343331980.1">
    <property type="nucleotide sequence ID" value="NZ_JAPOHD010000009.1"/>
</dbReference>
<dbReference type="EMBL" id="JAPOHD010000009">
    <property type="protein sequence ID" value="MCY1719643.1"/>
    <property type="molecule type" value="Genomic_DNA"/>
</dbReference>
<dbReference type="GO" id="GO:0016887">
    <property type="term" value="F:ATP hydrolysis activity"/>
    <property type="evidence" value="ECO:0007669"/>
    <property type="project" value="InterPro"/>
</dbReference>
<dbReference type="InterPro" id="IPR017911">
    <property type="entry name" value="MacB-like_ATP-bd"/>
</dbReference>
<evidence type="ECO:0000313" key="6">
    <source>
        <dbReference type="Proteomes" id="UP001145087"/>
    </source>
</evidence>
<dbReference type="SMART" id="SM00382">
    <property type="entry name" value="AAA"/>
    <property type="match status" value="1"/>
</dbReference>
<organism evidence="5 6">
    <name type="scientific">Draconibacterium aestuarii</name>
    <dbReference type="NCBI Taxonomy" id="2998507"/>
    <lineage>
        <taxon>Bacteria</taxon>
        <taxon>Pseudomonadati</taxon>
        <taxon>Bacteroidota</taxon>
        <taxon>Bacteroidia</taxon>
        <taxon>Marinilabiliales</taxon>
        <taxon>Prolixibacteraceae</taxon>
        <taxon>Draconibacterium</taxon>
    </lineage>
</organism>
<evidence type="ECO:0000256" key="1">
    <source>
        <dbReference type="ARBA" id="ARBA00022448"/>
    </source>
</evidence>
<dbReference type="Gene3D" id="3.40.50.300">
    <property type="entry name" value="P-loop containing nucleotide triphosphate hydrolases"/>
    <property type="match status" value="1"/>
</dbReference>
<proteinExistence type="predicted"/>
<dbReference type="Proteomes" id="UP001145087">
    <property type="component" value="Unassembled WGS sequence"/>
</dbReference>
<dbReference type="SUPFAM" id="SSF52540">
    <property type="entry name" value="P-loop containing nucleoside triphosphate hydrolases"/>
    <property type="match status" value="1"/>
</dbReference>
<evidence type="ECO:0000259" key="4">
    <source>
        <dbReference type="PROSITE" id="PS50893"/>
    </source>
</evidence>
<protein>
    <submittedName>
        <fullName evidence="5">ABC transporter ATP-binding protein</fullName>
    </submittedName>
</protein>
<dbReference type="GO" id="GO:0005524">
    <property type="term" value="F:ATP binding"/>
    <property type="evidence" value="ECO:0007669"/>
    <property type="project" value="UniProtKB-KW"/>
</dbReference>
<dbReference type="AlphaFoldDB" id="A0A9X3F3A6"/>
<evidence type="ECO:0000256" key="2">
    <source>
        <dbReference type="ARBA" id="ARBA00022741"/>
    </source>
</evidence>
<keyword evidence="1" id="KW-0813">Transport</keyword>
<comment type="caution">
    <text evidence="5">The sequence shown here is derived from an EMBL/GenBank/DDBJ whole genome shotgun (WGS) entry which is preliminary data.</text>
</comment>
<dbReference type="PROSITE" id="PS50893">
    <property type="entry name" value="ABC_TRANSPORTER_2"/>
    <property type="match status" value="1"/>
</dbReference>
<dbReference type="CDD" id="cd03255">
    <property type="entry name" value="ABC_MJ0796_LolCDE_FtsE"/>
    <property type="match status" value="1"/>
</dbReference>
<keyword evidence="3 5" id="KW-0067">ATP-binding</keyword>
<keyword evidence="2" id="KW-0547">Nucleotide-binding</keyword>
<dbReference type="InterPro" id="IPR015854">
    <property type="entry name" value="ABC_transpr_LolD-like"/>
</dbReference>
<dbReference type="InterPro" id="IPR027417">
    <property type="entry name" value="P-loop_NTPase"/>
</dbReference>
<keyword evidence="6" id="KW-1185">Reference proteome</keyword>
<feature type="domain" description="ABC transporter" evidence="4">
    <location>
        <begin position="2"/>
        <end position="215"/>
    </location>
</feature>
<dbReference type="PANTHER" id="PTHR24220">
    <property type="entry name" value="IMPORT ATP-BINDING PROTEIN"/>
    <property type="match status" value="1"/>
</dbReference>
<gene>
    <name evidence="5" type="ORF">OU798_04780</name>
</gene>
<dbReference type="InterPro" id="IPR003439">
    <property type="entry name" value="ABC_transporter-like_ATP-bd"/>
</dbReference>
<evidence type="ECO:0000313" key="5">
    <source>
        <dbReference type="EMBL" id="MCY1719643.1"/>
    </source>
</evidence>
<dbReference type="PANTHER" id="PTHR24220:SF692">
    <property type="entry name" value="ABC TRANSPORTER DOMAIN-CONTAINING PROTEIN"/>
    <property type="match status" value="1"/>
</dbReference>
<reference evidence="5" key="1">
    <citation type="submission" date="2022-11" db="EMBL/GenBank/DDBJ databases">
        <title>Marilongibacter aestuarii gen. nov., sp. nov., isolated from tidal flat sediment.</title>
        <authorList>
            <person name="Jiayan W."/>
        </authorList>
    </citation>
    <scope>NUCLEOTIDE SEQUENCE</scope>
    <source>
        <strain evidence="5">Z1-6</strain>
    </source>
</reference>
<dbReference type="GO" id="GO:0005886">
    <property type="term" value="C:plasma membrane"/>
    <property type="evidence" value="ECO:0007669"/>
    <property type="project" value="TreeGrafter"/>
</dbReference>
<sequence>MLELKNITKVYTKGDDRFPALDNVTLTVERGDFIAVVGPSGSGKSTLLHTVGGLNQPDNGQVLYDSEDVYKMHSRKANLYRRKSVGFVFQQFHLIPYLTVSENIKVALDEPGSRSQKINELLEKCAMSQLQNKYPSELSVGEKQRTAFIRAIISEPDILLADEPTGNLDPENSRVLMSLINDFNKNRGTVLLVSHEVETTSFANRVITLHSGKVINK</sequence>
<evidence type="ECO:0000256" key="3">
    <source>
        <dbReference type="ARBA" id="ARBA00022840"/>
    </source>
</evidence>
<dbReference type="InterPro" id="IPR003593">
    <property type="entry name" value="AAA+_ATPase"/>
</dbReference>
<name>A0A9X3F3A6_9BACT</name>
<dbReference type="GO" id="GO:0022857">
    <property type="term" value="F:transmembrane transporter activity"/>
    <property type="evidence" value="ECO:0007669"/>
    <property type="project" value="TreeGrafter"/>
</dbReference>